<evidence type="ECO:0000256" key="1">
    <source>
        <dbReference type="SAM" id="Phobius"/>
    </source>
</evidence>
<dbReference type="Proteomes" id="UP000192934">
    <property type="component" value="Chromosome I"/>
</dbReference>
<evidence type="ECO:0000259" key="2">
    <source>
        <dbReference type="Pfam" id="PF06580"/>
    </source>
</evidence>
<dbReference type="RefSeq" id="WP_157123789.1">
    <property type="nucleotide sequence ID" value="NZ_LT840185.1"/>
</dbReference>
<feature type="transmembrane region" description="Helical" evidence="1">
    <location>
        <begin position="65"/>
        <end position="82"/>
    </location>
</feature>
<name>A0A1X7GKH8_9SPHN</name>
<feature type="transmembrane region" description="Helical" evidence="1">
    <location>
        <begin position="137"/>
        <end position="163"/>
    </location>
</feature>
<keyword evidence="3" id="KW-0808">Transferase</keyword>
<feature type="domain" description="Signal transduction histidine kinase internal region" evidence="2">
    <location>
        <begin position="175"/>
        <end position="252"/>
    </location>
</feature>
<accession>A0A1X7GKH8</accession>
<keyword evidence="1" id="KW-0472">Membrane</keyword>
<dbReference type="EMBL" id="LT840185">
    <property type="protein sequence ID" value="SMF71104.1"/>
    <property type="molecule type" value="Genomic_DNA"/>
</dbReference>
<evidence type="ECO:0000313" key="4">
    <source>
        <dbReference type="Proteomes" id="UP000192934"/>
    </source>
</evidence>
<dbReference type="GO" id="GO:0000155">
    <property type="term" value="F:phosphorelay sensor kinase activity"/>
    <property type="evidence" value="ECO:0007669"/>
    <property type="project" value="InterPro"/>
</dbReference>
<organism evidence="3 4">
    <name type="scientific">Allosphingosinicella indica</name>
    <dbReference type="NCBI Taxonomy" id="941907"/>
    <lineage>
        <taxon>Bacteria</taxon>
        <taxon>Pseudomonadati</taxon>
        <taxon>Pseudomonadota</taxon>
        <taxon>Alphaproteobacteria</taxon>
        <taxon>Sphingomonadales</taxon>
        <taxon>Sphingomonadaceae</taxon>
        <taxon>Allosphingosinicella</taxon>
    </lineage>
</organism>
<sequence>MDATPAPDLEPAESTVRLALRHWRTVAAIWLVAALAWTPAVYLTTGGETAPVHILTTFGGMLLHFAPWALATPLFLALGRLLPLGLGRTAPHVALLLLLAVVVTPLLTAVGVAASRVVMIGLGAWQSDGLFAGFGRAATITSLFSLPTYVAMVAIGQITAYFARYRERERLLSLARAQALRAQIAPHFLFNALNAISELGYSDAAKADAAIVQLASLLRDTLDRPDWTSVREEVAMIADHVALHRMLLDDRLAFSVTVDPDAWEARLPAMLLQPLVENALVHGISRLPEGGAVTLRAARDGADLRIVIANDAPADVPTGSGGIGLANVRQRLAASFAGAAALAFDRAATSATATLRLPFEPAR</sequence>
<feature type="transmembrane region" description="Helical" evidence="1">
    <location>
        <begin position="94"/>
        <end position="125"/>
    </location>
</feature>
<feature type="transmembrane region" description="Helical" evidence="1">
    <location>
        <begin position="26"/>
        <end position="45"/>
    </location>
</feature>
<dbReference type="STRING" id="941907.SAMN06295910_1971"/>
<dbReference type="InterPro" id="IPR010559">
    <property type="entry name" value="Sig_transdc_His_kin_internal"/>
</dbReference>
<proteinExistence type="predicted"/>
<keyword evidence="4" id="KW-1185">Reference proteome</keyword>
<dbReference type="InterPro" id="IPR050640">
    <property type="entry name" value="Bact_2-comp_sensor_kinase"/>
</dbReference>
<gene>
    <name evidence="3" type="ORF">SAMN06295910_1971</name>
</gene>
<dbReference type="OrthoDB" id="2514702at2"/>
<dbReference type="Gene3D" id="3.30.565.10">
    <property type="entry name" value="Histidine kinase-like ATPase, C-terminal domain"/>
    <property type="match status" value="1"/>
</dbReference>
<dbReference type="AlphaFoldDB" id="A0A1X7GKH8"/>
<keyword evidence="1" id="KW-1133">Transmembrane helix</keyword>
<reference evidence="4" key="1">
    <citation type="submission" date="2017-04" db="EMBL/GenBank/DDBJ databases">
        <authorList>
            <person name="Varghese N."/>
            <person name="Submissions S."/>
        </authorList>
    </citation>
    <scope>NUCLEOTIDE SEQUENCE [LARGE SCALE GENOMIC DNA]</scope>
    <source>
        <strain evidence="4">Dd16</strain>
    </source>
</reference>
<dbReference type="Pfam" id="PF06580">
    <property type="entry name" value="His_kinase"/>
    <property type="match status" value="1"/>
</dbReference>
<protein>
    <submittedName>
        <fullName evidence="3">Histidine kinase</fullName>
    </submittedName>
</protein>
<keyword evidence="3" id="KW-0418">Kinase</keyword>
<dbReference type="GO" id="GO:0016020">
    <property type="term" value="C:membrane"/>
    <property type="evidence" value="ECO:0007669"/>
    <property type="project" value="InterPro"/>
</dbReference>
<dbReference type="SUPFAM" id="SSF55874">
    <property type="entry name" value="ATPase domain of HSP90 chaperone/DNA topoisomerase II/histidine kinase"/>
    <property type="match status" value="1"/>
</dbReference>
<evidence type="ECO:0000313" key="3">
    <source>
        <dbReference type="EMBL" id="SMF71104.1"/>
    </source>
</evidence>
<dbReference type="InterPro" id="IPR036890">
    <property type="entry name" value="HATPase_C_sf"/>
</dbReference>
<dbReference type="PANTHER" id="PTHR34220:SF7">
    <property type="entry name" value="SENSOR HISTIDINE KINASE YPDA"/>
    <property type="match status" value="1"/>
</dbReference>
<dbReference type="PANTHER" id="PTHR34220">
    <property type="entry name" value="SENSOR HISTIDINE KINASE YPDA"/>
    <property type="match status" value="1"/>
</dbReference>
<keyword evidence="1" id="KW-0812">Transmembrane</keyword>